<dbReference type="Proteomes" id="UP000239203">
    <property type="component" value="Unassembled WGS sequence"/>
</dbReference>
<sequence length="374" mass="40226">MLLGNPIAALPTAAGPAPSQPNIHNRRFRRGSPNLPLPCQPQRSVPHALKPPPTTPAHPVRRTAAHPRATHQSRTPPRPRHRITLRRTHYFRRTRPLRRAPPTRHVSSVRGRPGLPGAIRRSSFTPRISACLVFTGPGRTVSTFGAPATSGAPCPRRCTPAEGCASRRLMADRDCLARFADRLSRRGSPPALYSSALGAPRHTLAHPPLRARPALVDAPAEGCASRRLMADRECLARFAGRFSRRRSPPALLPLALGAPRQPSGTPATSGAPVLLDTPRRPVTLVGPWHSRNAQRDSPVAIPQPPLACLVSISLRCTAPPLDALRPSSARLTDPRATPVVLGALVSPGRVPPQCASHPHPVHPHRPAVPIPTKE</sequence>
<reference evidence="2 3" key="1">
    <citation type="submission" date="2018-02" db="EMBL/GenBank/DDBJ databases">
        <title>Genomic Encyclopedia of Archaeal and Bacterial Type Strains, Phase II (KMG-II): from individual species to whole genera.</title>
        <authorList>
            <person name="Goeker M."/>
        </authorList>
    </citation>
    <scope>NUCLEOTIDE SEQUENCE [LARGE SCALE GENOMIC DNA]</scope>
    <source>
        <strain evidence="2 3">YU 961-1</strain>
    </source>
</reference>
<feature type="compositionally biased region" description="Basic residues" evidence="1">
    <location>
        <begin position="59"/>
        <end position="83"/>
    </location>
</feature>
<evidence type="ECO:0000256" key="1">
    <source>
        <dbReference type="SAM" id="MobiDB-lite"/>
    </source>
</evidence>
<feature type="region of interest" description="Disordered" evidence="1">
    <location>
        <begin position="1"/>
        <end position="83"/>
    </location>
</feature>
<keyword evidence="3" id="KW-1185">Reference proteome</keyword>
<feature type="region of interest" description="Disordered" evidence="1">
    <location>
        <begin position="100"/>
        <end position="121"/>
    </location>
</feature>
<proteinExistence type="predicted"/>
<dbReference type="EMBL" id="PTIX01000018">
    <property type="protein sequence ID" value="PPK64724.1"/>
    <property type="molecule type" value="Genomic_DNA"/>
</dbReference>
<feature type="region of interest" description="Disordered" evidence="1">
    <location>
        <begin position="256"/>
        <end position="278"/>
    </location>
</feature>
<comment type="caution">
    <text evidence="2">The sequence shown here is derived from an EMBL/GenBank/DDBJ whole genome shotgun (WGS) entry which is preliminary data.</text>
</comment>
<protein>
    <submittedName>
        <fullName evidence="2">Uncharacterized protein</fullName>
    </submittedName>
</protein>
<name>A0A2S6GHL7_9PSEU</name>
<evidence type="ECO:0000313" key="3">
    <source>
        <dbReference type="Proteomes" id="UP000239203"/>
    </source>
</evidence>
<evidence type="ECO:0000313" key="2">
    <source>
        <dbReference type="EMBL" id="PPK64724.1"/>
    </source>
</evidence>
<accession>A0A2S6GHL7</accession>
<organism evidence="2 3">
    <name type="scientific">Actinokineospora auranticolor</name>
    <dbReference type="NCBI Taxonomy" id="155976"/>
    <lineage>
        <taxon>Bacteria</taxon>
        <taxon>Bacillati</taxon>
        <taxon>Actinomycetota</taxon>
        <taxon>Actinomycetes</taxon>
        <taxon>Pseudonocardiales</taxon>
        <taxon>Pseudonocardiaceae</taxon>
        <taxon>Actinokineospora</taxon>
    </lineage>
</organism>
<gene>
    <name evidence="2" type="ORF">CLV40_118114</name>
</gene>
<dbReference type="AlphaFoldDB" id="A0A2S6GHL7"/>
<feature type="region of interest" description="Disordered" evidence="1">
    <location>
        <begin position="354"/>
        <end position="374"/>
    </location>
</feature>